<evidence type="ECO:0000256" key="1">
    <source>
        <dbReference type="ARBA" id="ARBA00001947"/>
    </source>
</evidence>
<dbReference type="SUPFAM" id="SSF63411">
    <property type="entry name" value="LuxS/MPP-like metallohydrolase"/>
    <property type="match status" value="4"/>
</dbReference>
<comment type="cofactor">
    <cofactor evidence="1">
        <name>Zn(2+)</name>
        <dbReference type="ChEBI" id="CHEBI:29105"/>
    </cofactor>
</comment>
<accession>A0ABP9DGL5</accession>
<reference evidence="13" key="1">
    <citation type="journal article" date="2019" name="Int. J. Syst. Evol. Microbiol.">
        <title>The Global Catalogue of Microorganisms (GCM) 10K type strain sequencing project: providing services to taxonomists for standard genome sequencing and annotation.</title>
        <authorList>
            <consortium name="The Broad Institute Genomics Platform"/>
            <consortium name="The Broad Institute Genome Sequencing Center for Infectious Disease"/>
            <person name="Wu L."/>
            <person name="Ma J."/>
        </authorList>
    </citation>
    <scope>NUCLEOTIDE SEQUENCE [LARGE SCALE GENOMIC DNA]</scope>
    <source>
        <strain evidence="13">JCM 18326</strain>
    </source>
</reference>
<protein>
    <submittedName>
        <fullName evidence="12">Insulinase family protein</fullName>
    </submittedName>
</protein>
<evidence type="ECO:0000256" key="8">
    <source>
        <dbReference type="RuleBase" id="RU004447"/>
    </source>
</evidence>
<evidence type="ECO:0000313" key="13">
    <source>
        <dbReference type="Proteomes" id="UP001500298"/>
    </source>
</evidence>
<keyword evidence="6" id="KW-0862">Zinc</keyword>
<evidence type="ECO:0000256" key="7">
    <source>
        <dbReference type="ARBA" id="ARBA00023049"/>
    </source>
</evidence>
<evidence type="ECO:0000256" key="3">
    <source>
        <dbReference type="ARBA" id="ARBA00022670"/>
    </source>
</evidence>
<dbReference type="InterPro" id="IPR011249">
    <property type="entry name" value="Metalloenz_LuxS/M16"/>
</dbReference>
<name>A0ABP9DGL5_9BACT</name>
<keyword evidence="3" id="KW-0645">Protease</keyword>
<keyword evidence="4" id="KW-0479">Metal-binding</keyword>
<evidence type="ECO:0000256" key="2">
    <source>
        <dbReference type="ARBA" id="ARBA00007261"/>
    </source>
</evidence>
<evidence type="ECO:0000256" key="6">
    <source>
        <dbReference type="ARBA" id="ARBA00022833"/>
    </source>
</evidence>
<evidence type="ECO:0000256" key="9">
    <source>
        <dbReference type="SAM" id="SignalP"/>
    </source>
</evidence>
<keyword evidence="7" id="KW-0482">Metalloprotease</keyword>
<dbReference type="PANTHER" id="PTHR43690">
    <property type="entry name" value="NARDILYSIN"/>
    <property type="match status" value="1"/>
</dbReference>
<feature type="signal peptide" evidence="9">
    <location>
        <begin position="1"/>
        <end position="17"/>
    </location>
</feature>
<dbReference type="EMBL" id="BAABJX010000052">
    <property type="protein sequence ID" value="GAA4845003.1"/>
    <property type="molecule type" value="Genomic_DNA"/>
</dbReference>
<comment type="caution">
    <text evidence="12">The sequence shown here is derived from an EMBL/GenBank/DDBJ whole genome shotgun (WGS) entry which is preliminary data.</text>
</comment>
<evidence type="ECO:0000256" key="4">
    <source>
        <dbReference type="ARBA" id="ARBA00022723"/>
    </source>
</evidence>
<keyword evidence="13" id="KW-1185">Reference proteome</keyword>
<feature type="chain" id="PRO_5046649795" evidence="9">
    <location>
        <begin position="18"/>
        <end position="994"/>
    </location>
</feature>
<organism evidence="12 13">
    <name type="scientific">Algivirga pacifica</name>
    <dbReference type="NCBI Taxonomy" id="1162670"/>
    <lineage>
        <taxon>Bacteria</taxon>
        <taxon>Pseudomonadati</taxon>
        <taxon>Bacteroidota</taxon>
        <taxon>Cytophagia</taxon>
        <taxon>Cytophagales</taxon>
        <taxon>Flammeovirgaceae</taxon>
        <taxon>Algivirga</taxon>
    </lineage>
</organism>
<comment type="similarity">
    <text evidence="2 8">Belongs to the peptidase M16 family.</text>
</comment>
<feature type="domain" description="Peptidase M16 C-terminal" evidence="11">
    <location>
        <begin position="773"/>
        <end position="891"/>
    </location>
</feature>
<keyword evidence="5" id="KW-0378">Hydrolase</keyword>
<feature type="domain" description="Peptidase M16 N-terminal" evidence="10">
    <location>
        <begin position="75"/>
        <end position="110"/>
    </location>
</feature>
<dbReference type="InterPro" id="IPR001431">
    <property type="entry name" value="Pept_M16_Zn_BS"/>
</dbReference>
<dbReference type="PANTHER" id="PTHR43690:SF17">
    <property type="entry name" value="PROTEIN YHJJ"/>
    <property type="match status" value="1"/>
</dbReference>
<feature type="domain" description="Peptidase M16 C-terminal" evidence="11">
    <location>
        <begin position="267"/>
        <end position="439"/>
    </location>
</feature>
<dbReference type="InterPro" id="IPR007863">
    <property type="entry name" value="Peptidase_M16_C"/>
</dbReference>
<dbReference type="InterPro" id="IPR011765">
    <property type="entry name" value="Pept_M16_N"/>
</dbReference>
<feature type="domain" description="Peptidase M16 N-terminal" evidence="10">
    <location>
        <begin position="596"/>
        <end position="688"/>
    </location>
</feature>
<dbReference type="Proteomes" id="UP001500298">
    <property type="component" value="Unassembled WGS sequence"/>
</dbReference>
<dbReference type="RefSeq" id="WP_345373660.1">
    <property type="nucleotide sequence ID" value="NZ_BAABJX010000052.1"/>
</dbReference>
<dbReference type="InterPro" id="IPR050626">
    <property type="entry name" value="Peptidase_M16"/>
</dbReference>
<evidence type="ECO:0000259" key="11">
    <source>
        <dbReference type="Pfam" id="PF05193"/>
    </source>
</evidence>
<sequence>MKLLSLRLKNTFLGALALPILLTACNVSTPFQLSENYKYDYQQVEGDPLKAKIYTLKNGLKVYMSVYKDAPRIQTYIAVKAGGKYDPVEATGLAHYLEHMMFKGTDEFGTMNYAEEKVLLDSIERMFEHYRTLEDPKERKEYYTLIDEVSNQASKLAIANEYDKMVSGIGATGTNAYTTTDRTVYINDIPSTSLEKWLKIEGERFSMIVNRLFHTELEAVYEEKNRSLDADGWKVYAATLETMFPTHKYGQQTVIGTIDHLKNPSITEIRKYFDQYYRPNNVAICLSGDLDPDQTIDLIEKYFGNWEAKPLEEYTYQEEAPIKEVVEREVFGPDAANVTVNFRFPGEASNSRDFLKMKLCDMILSNSKAGLIDLNLKQKQEVVSAGCYPMIMNDYTVHSFYATPKEGQTLEEARDLLLGQIELLKQGAFEDWLIDAVINDFKKSQIQQFESNSARASMFVSAFTNDIPWKDYVNDLEEMRTITKEELVAFANAQYAKNYSVIYKRVGEDPNARKIEKPEITKVDLNRGVTSTFSQVLDTLQSKKLEPVFLAYDKVIQEEKMNKGVLVRYKQNEENDLFKLYYLLDVGSNTNPTLSMAVEYLKFLGTDKMSSEQIQKEFYKLGCDFGVNVSSDQVYVYLQGLDENMEPALTLFEELLANAQPDKEALSLMVANKLKMREDLKKNKRAILMQGLRNYGLYGADSPLRNDLSNQELQEVAANSLVQMIQGLTKMEHRVLYYGPRASSKAIAVLNELHTLPETLTAIPEEKKFEMKDAVEPKVYWTDYDMVQAEILFLAKSDKYTPKREAVARLYNEYFGGGMGSIVFQEMREAQGLAYSVYSMYAQGSKEGKSDYVFAYVGTQADKLEESLKGMKKLLTDMPLDEKSFENAKKSMLSKMESKRITKASVLFDYERTLKKGLNHDIRKDVYEAIQNMTLEDVKTFQEEFVKGQNYTLCVVGDKEKLDFEVLSQYGKVQELSLEDLFGFESPERVEKEL</sequence>
<dbReference type="PROSITE" id="PS51257">
    <property type="entry name" value="PROKAR_LIPOPROTEIN"/>
    <property type="match status" value="1"/>
</dbReference>
<proteinExistence type="inferred from homology"/>
<dbReference type="Pfam" id="PF00675">
    <property type="entry name" value="Peptidase_M16"/>
    <property type="match status" value="2"/>
</dbReference>
<dbReference type="Gene3D" id="3.30.830.10">
    <property type="entry name" value="Metalloenzyme, LuxS/M16 peptidase-like"/>
    <property type="match status" value="4"/>
</dbReference>
<evidence type="ECO:0000313" key="12">
    <source>
        <dbReference type="EMBL" id="GAA4845003.1"/>
    </source>
</evidence>
<gene>
    <name evidence="12" type="ORF">GCM10023331_32290</name>
</gene>
<evidence type="ECO:0000259" key="10">
    <source>
        <dbReference type="Pfam" id="PF00675"/>
    </source>
</evidence>
<dbReference type="PROSITE" id="PS00143">
    <property type="entry name" value="INSULINASE"/>
    <property type="match status" value="1"/>
</dbReference>
<evidence type="ECO:0000256" key="5">
    <source>
        <dbReference type="ARBA" id="ARBA00022801"/>
    </source>
</evidence>
<keyword evidence="9" id="KW-0732">Signal</keyword>
<dbReference type="Pfam" id="PF05193">
    <property type="entry name" value="Peptidase_M16_C"/>
    <property type="match status" value="2"/>
</dbReference>